<proteinExistence type="predicted"/>
<dbReference type="RefSeq" id="WP_092018774.1">
    <property type="nucleotide sequence ID" value="NZ_FOXH01000013.1"/>
</dbReference>
<accession>A0A1I5X147</accession>
<dbReference type="Proteomes" id="UP000199306">
    <property type="component" value="Unassembled WGS sequence"/>
</dbReference>
<dbReference type="PANTHER" id="PTHR37833">
    <property type="entry name" value="LIPOPROTEIN-RELATED"/>
    <property type="match status" value="1"/>
</dbReference>
<dbReference type="Pfam" id="PF07610">
    <property type="entry name" value="DUF1573"/>
    <property type="match status" value="1"/>
</dbReference>
<evidence type="ECO:0000313" key="3">
    <source>
        <dbReference type="EMBL" id="SFQ25679.1"/>
    </source>
</evidence>
<dbReference type="PANTHER" id="PTHR37833:SF1">
    <property type="entry name" value="SIGNAL PEPTIDE PROTEIN"/>
    <property type="match status" value="1"/>
</dbReference>
<protein>
    <recommendedName>
        <fullName evidence="5">DUF1573 domain-containing protein</fullName>
    </recommendedName>
</protein>
<evidence type="ECO:0000256" key="1">
    <source>
        <dbReference type="SAM" id="MobiDB-lite"/>
    </source>
</evidence>
<feature type="signal peptide" evidence="2">
    <location>
        <begin position="1"/>
        <end position="20"/>
    </location>
</feature>
<dbReference type="STRING" id="1079859.SAMN04515674_11366"/>
<organism evidence="3 4">
    <name type="scientific">Pseudarcicella hirudinis</name>
    <dbReference type="NCBI Taxonomy" id="1079859"/>
    <lineage>
        <taxon>Bacteria</taxon>
        <taxon>Pseudomonadati</taxon>
        <taxon>Bacteroidota</taxon>
        <taxon>Cytophagia</taxon>
        <taxon>Cytophagales</taxon>
        <taxon>Flectobacillaceae</taxon>
        <taxon>Pseudarcicella</taxon>
    </lineage>
</organism>
<dbReference type="OrthoDB" id="826619at2"/>
<dbReference type="Gene3D" id="2.60.40.10">
    <property type="entry name" value="Immunoglobulins"/>
    <property type="match status" value="1"/>
</dbReference>
<evidence type="ECO:0008006" key="5">
    <source>
        <dbReference type="Google" id="ProtNLM"/>
    </source>
</evidence>
<feature type="region of interest" description="Disordered" evidence="1">
    <location>
        <begin position="124"/>
        <end position="158"/>
    </location>
</feature>
<dbReference type="InterPro" id="IPR011467">
    <property type="entry name" value="DUF1573"/>
</dbReference>
<keyword evidence="2" id="KW-0732">Signal</keyword>
<feature type="chain" id="PRO_5011493584" description="DUF1573 domain-containing protein" evidence="2">
    <location>
        <begin position="21"/>
        <end position="158"/>
    </location>
</feature>
<feature type="compositionally biased region" description="Low complexity" evidence="1">
    <location>
        <begin position="124"/>
        <end position="152"/>
    </location>
</feature>
<sequence length="158" mass="16293">MKKFFLFFAVLFATSTLSNAQGVIKFKAESHDFGKIDEGTQATYTFEFTNTGTAPVVIANAQPSCGCTTPDWTKEPVLPGKTGKVTASYNSTGRPGVFNKTITVISNAETPQIALTIKGEVTPKGAEAPAAAPAAAPTVSKTPAAAPAPAAAKKAKKS</sequence>
<evidence type="ECO:0000313" key="4">
    <source>
        <dbReference type="Proteomes" id="UP000199306"/>
    </source>
</evidence>
<dbReference type="AlphaFoldDB" id="A0A1I5X147"/>
<name>A0A1I5X147_9BACT</name>
<reference evidence="3 4" key="1">
    <citation type="submission" date="2016-10" db="EMBL/GenBank/DDBJ databases">
        <authorList>
            <person name="de Groot N.N."/>
        </authorList>
    </citation>
    <scope>NUCLEOTIDE SEQUENCE [LARGE SCALE GENOMIC DNA]</scope>
    <source>
        <strain evidence="4">E92,LMG 26720,CCM 7988</strain>
    </source>
</reference>
<dbReference type="EMBL" id="FOXH01000013">
    <property type="protein sequence ID" value="SFQ25679.1"/>
    <property type="molecule type" value="Genomic_DNA"/>
</dbReference>
<keyword evidence="4" id="KW-1185">Reference proteome</keyword>
<evidence type="ECO:0000256" key="2">
    <source>
        <dbReference type="SAM" id="SignalP"/>
    </source>
</evidence>
<dbReference type="InterPro" id="IPR013783">
    <property type="entry name" value="Ig-like_fold"/>
</dbReference>
<gene>
    <name evidence="3" type="ORF">SAMN04515674_11366</name>
</gene>